<feature type="non-terminal residue" evidence="4">
    <location>
        <position position="1"/>
    </location>
</feature>
<gene>
    <name evidence="4" type="ORF">OTU49_000253</name>
</gene>
<comment type="similarity">
    <text evidence="1">Belongs to the protein kinase superfamily. ADCK protein kinase family.</text>
</comment>
<proteinExistence type="inferred from homology"/>
<dbReference type="InterPro" id="IPR011009">
    <property type="entry name" value="Kinase-like_dom_sf"/>
</dbReference>
<dbReference type="EMBL" id="JARKIK010000019">
    <property type="protein sequence ID" value="KAK8745544.1"/>
    <property type="molecule type" value="Genomic_DNA"/>
</dbReference>
<dbReference type="InterPro" id="IPR051130">
    <property type="entry name" value="Mito_struct-func_regulator"/>
</dbReference>
<feature type="transmembrane region" description="Helical" evidence="2">
    <location>
        <begin position="40"/>
        <end position="62"/>
    </location>
</feature>
<evidence type="ECO:0000256" key="2">
    <source>
        <dbReference type="SAM" id="Phobius"/>
    </source>
</evidence>
<evidence type="ECO:0000259" key="3">
    <source>
        <dbReference type="Pfam" id="PF03109"/>
    </source>
</evidence>
<comment type="caution">
    <text evidence="4">The sequence shown here is derived from an EMBL/GenBank/DDBJ whole genome shotgun (WGS) entry which is preliminary data.</text>
</comment>
<protein>
    <recommendedName>
        <fullName evidence="3">ABC1 atypical kinase-like domain-containing protein</fullName>
    </recommendedName>
</protein>
<dbReference type="PANTHER" id="PTHR43173:SF28">
    <property type="entry name" value="AARF DOMAIN CONTAINING KINASE 5"/>
    <property type="match status" value="1"/>
</dbReference>
<dbReference type="CDD" id="cd13969">
    <property type="entry name" value="ADCK1-like"/>
    <property type="match status" value="1"/>
</dbReference>
<dbReference type="InterPro" id="IPR045307">
    <property type="entry name" value="ADCK1_dom"/>
</dbReference>
<dbReference type="Pfam" id="PF03109">
    <property type="entry name" value="ABC1"/>
    <property type="match status" value="1"/>
</dbReference>
<keyword evidence="2" id="KW-0812">Transmembrane</keyword>
<dbReference type="SUPFAM" id="SSF56112">
    <property type="entry name" value="Protein kinase-like (PK-like)"/>
    <property type="match status" value="1"/>
</dbReference>
<reference evidence="4 5" key="1">
    <citation type="journal article" date="2024" name="BMC Genomics">
        <title>Genome assembly of redclaw crayfish (Cherax quadricarinatus) provides insights into its immune adaptation and hypoxia tolerance.</title>
        <authorList>
            <person name="Liu Z."/>
            <person name="Zheng J."/>
            <person name="Li H."/>
            <person name="Fang K."/>
            <person name="Wang S."/>
            <person name="He J."/>
            <person name="Zhou D."/>
            <person name="Weng S."/>
            <person name="Chi M."/>
            <person name="Gu Z."/>
            <person name="He J."/>
            <person name="Li F."/>
            <person name="Wang M."/>
        </authorList>
    </citation>
    <scope>NUCLEOTIDE SEQUENCE [LARGE SCALE GENOMIC DNA]</scope>
    <source>
        <strain evidence="4">ZL_2023a</strain>
    </source>
</reference>
<dbReference type="AlphaFoldDB" id="A0AAW0Y5V8"/>
<keyword evidence="5" id="KW-1185">Reference proteome</keyword>
<feature type="domain" description="ABC1 atypical kinase-like" evidence="3">
    <location>
        <begin position="160"/>
        <end position="405"/>
    </location>
</feature>
<sequence length="566" mass="64480">IMYAACSFLRPAWVTSRNTLKKYCTEVPATPKRRKRVLGLIGKISGGVVVAVPTAGGIYYALSDDITKRQTRVTVEGIGRFFRTLWIGMTISLDYQWAMYGLNTDSDEYEKAMSKAHQRSAERILEGCLKNGGLYIKLGQGLVSMNHVLPKEYVDTLRALQNKCLNRGWNEIGHLFQEDFGQSHKDMFAEFDDEPIAAASLAQVFRARTHGGDEVAVKVQYIDLQDRFKGDVATIEIILDIIQIMHHKFALKWVMKDLKGTLEQELDFINEGHNSERCAKDLAKFSYVHVPKVHWDLCSKRVLTAEFIHGHCVSDIGNIKEDGVTLEDVDKKLINAFAEQIFHTGFVHADPHPGNVLIRRSKHGGAEIVILDHGLYQCLPTSVRQPLCRLWKAIVLGNHKEMQKNSAQLGVTDYLLFAEMLMQRPVETQSFQLFKNVLTSDDLEYMQKMAARRFDQINRILQEIPQEMLLIIRNVNTVRAITRDHGDVVDRYTLMARSATRGAFVSPDATLSQRVQGLLEQFYFDYNLKKEALKVWVIKKVLYILYLLGRAPSMSKISEAMSEQTY</sequence>
<keyword evidence="2" id="KW-1133">Transmembrane helix</keyword>
<organism evidence="4 5">
    <name type="scientific">Cherax quadricarinatus</name>
    <name type="common">Australian red claw crayfish</name>
    <dbReference type="NCBI Taxonomy" id="27406"/>
    <lineage>
        <taxon>Eukaryota</taxon>
        <taxon>Metazoa</taxon>
        <taxon>Ecdysozoa</taxon>
        <taxon>Arthropoda</taxon>
        <taxon>Crustacea</taxon>
        <taxon>Multicrustacea</taxon>
        <taxon>Malacostraca</taxon>
        <taxon>Eumalacostraca</taxon>
        <taxon>Eucarida</taxon>
        <taxon>Decapoda</taxon>
        <taxon>Pleocyemata</taxon>
        <taxon>Astacidea</taxon>
        <taxon>Parastacoidea</taxon>
        <taxon>Parastacidae</taxon>
        <taxon>Cherax</taxon>
    </lineage>
</organism>
<keyword evidence="2" id="KW-0472">Membrane</keyword>
<name>A0AAW0Y5V8_CHEQU</name>
<dbReference type="Proteomes" id="UP001445076">
    <property type="component" value="Unassembled WGS sequence"/>
</dbReference>
<evidence type="ECO:0000313" key="5">
    <source>
        <dbReference type="Proteomes" id="UP001445076"/>
    </source>
</evidence>
<accession>A0AAW0Y5V8</accession>
<dbReference type="PANTHER" id="PTHR43173">
    <property type="entry name" value="ABC1 FAMILY PROTEIN"/>
    <property type="match status" value="1"/>
</dbReference>
<evidence type="ECO:0000256" key="1">
    <source>
        <dbReference type="ARBA" id="ARBA00009670"/>
    </source>
</evidence>
<dbReference type="InterPro" id="IPR004147">
    <property type="entry name" value="ABC1_dom"/>
</dbReference>
<evidence type="ECO:0000313" key="4">
    <source>
        <dbReference type="EMBL" id="KAK8745544.1"/>
    </source>
</evidence>